<proteinExistence type="predicted"/>
<evidence type="ECO:0000313" key="1">
    <source>
        <dbReference type="EMBL" id="GJE74744.1"/>
    </source>
</evidence>
<evidence type="ECO:0000313" key="2">
    <source>
        <dbReference type="Proteomes" id="UP001055093"/>
    </source>
</evidence>
<protein>
    <submittedName>
        <fullName evidence="1">Uncharacterized protein</fullName>
    </submittedName>
</protein>
<reference evidence="1" key="2">
    <citation type="submission" date="2021-08" db="EMBL/GenBank/DDBJ databases">
        <authorList>
            <person name="Tani A."/>
            <person name="Ola A."/>
            <person name="Ogura Y."/>
            <person name="Katsura K."/>
            <person name="Hayashi T."/>
        </authorList>
    </citation>
    <scope>NUCLEOTIDE SEQUENCE</scope>
    <source>
        <strain evidence="1">DSM 14458</strain>
    </source>
</reference>
<keyword evidence="2" id="KW-1185">Reference proteome</keyword>
<comment type="caution">
    <text evidence="1">The sequence shown here is derived from an EMBL/GenBank/DDBJ whole genome shotgun (WGS) entry which is preliminary data.</text>
</comment>
<accession>A0ABQ4USF2</accession>
<name>A0ABQ4USF2_9HYPH</name>
<dbReference type="Proteomes" id="UP001055093">
    <property type="component" value="Unassembled WGS sequence"/>
</dbReference>
<sequence>MDIQPIDVSYQAEPGYDRLSDSEKAEVADRLGNQTVCPELHRQVAADRVLTRIGRTKRVLWTRSEDGRARILSVVDRVGL</sequence>
<reference evidence="1" key="1">
    <citation type="journal article" date="2021" name="Front. Microbiol.">
        <title>Comprehensive Comparative Genomics and Phenotyping of Methylobacterium Species.</title>
        <authorList>
            <person name="Alessa O."/>
            <person name="Ogura Y."/>
            <person name="Fujitani Y."/>
            <person name="Takami H."/>
            <person name="Hayashi T."/>
            <person name="Sahin N."/>
            <person name="Tani A."/>
        </authorList>
    </citation>
    <scope>NUCLEOTIDE SEQUENCE</scope>
    <source>
        <strain evidence="1">DSM 14458</strain>
    </source>
</reference>
<dbReference type="EMBL" id="BPRE01000003">
    <property type="protein sequence ID" value="GJE74744.1"/>
    <property type="molecule type" value="Genomic_DNA"/>
</dbReference>
<dbReference type="RefSeq" id="WP_137831537.1">
    <property type="nucleotide sequence ID" value="NZ_BPRE01000003.1"/>
</dbReference>
<organism evidence="1 2">
    <name type="scientific">Methylorubrum suomiense</name>
    <dbReference type="NCBI Taxonomy" id="144191"/>
    <lineage>
        <taxon>Bacteria</taxon>
        <taxon>Pseudomonadati</taxon>
        <taxon>Pseudomonadota</taxon>
        <taxon>Alphaproteobacteria</taxon>
        <taxon>Hyphomicrobiales</taxon>
        <taxon>Methylobacteriaceae</taxon>
        <taxon>Methylorubrum</taxon>
    </lineage>
</organism>
<gene>
    <name evidence="1" type="ORF">BGCPKDLD_1317</name>
</gene>